<name>A0A6A6BRQ4_9PEZI</name>
<evidence type="ECO:0000259" key="1">
    <source>
        <dbReference type="Pfam" id="PF06985"/>
    </source>
</evidence>
<reference evidence="2" key="1">
    <citation type="journal article" date="2020" name="Stud. Mycol.">
        <title>101 Dothideomycetes genomes: a test case for predicting lifestyles and emergence of pathogens.</title>
        <authorList>
            <person name="Haridas S."/>
            <person name="Albert R."/>
            <person name="Binder M."/>
            <person name="Bloem J."/>
            <person name="Labutti K."/>
            <person name="Salamov A."/>
            <person name="Andreopoulos B."/>
            <person name="Baker S."/>
            <person name="Barry K."/>
            <person name="Bills G."/>
            <person name="Bluhm B."/>
            <person name="Cannon C."/>
            <person name="Castanera R."/>
            <person name="Culley D."/>
            <person name="Daum C."/>
            <person name="Ezra D."/>
            <person name="Gonzalez J."/>
            <person name="Henrissat B."/>
            <person name="Kuo A."/>
            <person name="Liang C."/>
            <person name="Lipzen A."/>
            <person name="Lutzoni F."/>
            <person name="Magnuson J."/>
            <person name="Mondo S."/>
            <person name="Nolan M."/>
            <person name="Ohm R."/>
            <person name="Pangilinan J."/>
            <person name="Park H.-J."/>
            <person name="Ramirez L."/>
            <person name="Alfaro M."/>
            <person name="Sun H."/>
            <person name="Tritt A."/>
            <person name="Yoshinaga Y."/>
            <person name="Zwiers L.-H."/>
            <person name="Turgeon B."/>
            <person name="Goodwin S."/>
            <person name="Spatafora J."/>
            <person name="Crous P."/>
            <person name="Grigoriev I."/>
        </authorList>
    </citation>
    <scope>NUCLEOTIDE SEQUENCE</scope>
    <source>
        <strain evidence="2">CBS 121167</strain>
    </source>
</reference>
<dbReference type="PANTHER" id="PTHR33112:SF12">
    <property type="entry name" value="HETEROKARYON INCOMPATIBILITY DOMAIN-CONTAINING PROTEIN"/>
    <property type="match status" value="1"/>
</dbReference>
<dbReference type="InterPro" id="IPR010730">
    <property type="entry name" value="HET"/>
</dbReference>
<feature type="domain" description="Heterokaryon incompatibility" evidence="1">
    <location>
        <begin position="201"/>
        <end position="355"/>
    </location>
</feature>
<gene>
    <name evidence="2" type="ORF">K452DRAFT_104075</name>
</gene>
<evidence type="ECO:0000313" key="3">
    <source>
        <dbReference type="Proteomes" id="UP000799438"/>
    </source>
</evidence>
<evidence type="ECO:0000313" key="2">
    <source>
        <dbReference type="EMBL" id="KAF2145965.1"/>
    </source>
</evidence>
<dbReference type="Pfam" id="PF06985">
    <property type="entry name" value="HET"/>
    <property type="match status" value="1"/>
</dbReference>
<sequence>MQNNYIGGGLCQSCVKVGLAAHIKTLLMRKHTLSHWKLSVMRSPSWNSLVMGSVRSIKTGGECSFCDLIRHLLSPDVDRYSGNESTIQVLFQMDEANKEVSLLKAKTKAPVLFLGTITRCDGSIAALGNGRADQSPEYDSEELEYDASLRIQKIRDVLVTCEAEHNHGTAEQDQGRRVPVDMLFIDVKQENLVRVSSKQRYFALSYVWGTTSMFQTKMANIHILQEPGSLRRHWQQLSQVIKDAILLVQMLGGQYLWVDSLCIEQDNPVQKQGQIAQMDLIYSHALLTLVAWSAEDATSSLPGVRLNTSRSPLLIRSIFGPLYKATPFDLMLDRYSNRWPVIVPKYNTRAWTFQERLLSPRCLFFTYYDAIFVCDSEFSIGINSNIKTKDPDFVSFRSPHLANQLALREMKPERALFIYEHLVSHYTKLQASRDTDTLNAFSGILTTLRPIMGNFLQGTPLRCFGSALLWKPSSIEHNLERNKNFSSWSWAGWLGQTCYDSRKCIINLLQEVNVSYQTPERSLVLNEYEKFPGDSANLGPQSDLSELQMGVDIISFFADSVPSNTFCVNSFAGTNFVRVVDRRGFWCGALFFNQLCQFDDGSELSLVQGNCQLVLLSRQLAHNDRSLYDPKLVPKPWWFLNIILVCWKGAHAERLAVGTIH</sequence>
<dbReference type="Proteomes" id="UP000799438">
    <property type="component" value="Unassembled WGS sequence"/>
</dbReference>
<dbReference type="EMBL" id="ML995476">
    <property type="protein sequence ID" value="KAF2145965.1"/>
    <property type="molecule type" value="Genomic_DNA"/>
</dbReference>
<dbReference type="RefSeq" id="XP_033401677.1">
    <property type="nucleotide sequence ID" value="XM_033534944.1"/>
</dbReference>
<keyword evidence="3" id="KW-1185">Reference proteome</keyword>
<organism evidence="2 3">
    <name type="scientific">Aplosporella prunicola CBS 121167</name>
    <dbReference type="NCBI Taxonomy" id="1176127"/>
    <lineage>
        <taxon>Eukaryota</taxon>
        <taxon>Fungi</taxon>
        <taxon>Dikarya</taxon>
        <taxon>Ascomycota</taxon>
        <taxon>Pezizomycotina</taxon>
        <taxon>Dothideomycetes</taxon>
        <taxon>Dothideomycetes incertae sedis</taxon>
        <taxon>Botryosphaeriales</taxon>
        <taxon>Aplosporellaceae</taxon>
        <taxon>Aplosporella</taxon>
    </lineage>
</organism>
<dbReference type="AlphaFoldDB" id="A0A6A6BRQ4"/>
<protein>
    <recommendedName>
        <fullName evidence="1">Heterokaryon incompatibility domain-containing protein</fullName>
    </recommendedName>
</protein>
<dbReference type="PANTHER" id="PTHR33112">
    <property type="entry name" value="DOMAIN PROTEIN, PUTATIVE-RELATED"/>
    <property type="match status" value="1"/>
</dbReference>
<dbReference type="GeneID" id="54292436"/>
<accession>A0A6A6BRQ4</accession>
<dbReference type="OrthoDB" id="2958217at2759"/>
<proteinExistence type="predicted"/>